<keyword evidence="6" id="KW-1185">Reference proteome</keyword>
<evidence type="ECO:0000256" key="1">
    <source>
        <dbReference type="ARBA" id="ARBA00004613"/>
    </source>
</evidence>
<keyword evidence="3" id="KW-0964">Secreted</keyword>
<dbReference type="PANTHER" id="PTHR15040">
    <property type="entry name" value="DERMATOPONTIN-RELATED"/>
    <property type="match status" value="1"/>
</dbReference>
<evidence type="ECO:0000313" key="5">
    <source>
        <dbReference type="EMBL" id="RUS89575.1"/>
    </source>
</evidence>
<evidence type="ECO:0000256" key="2">
    <source>
        <dbReference type="ARBA" id="ARBA00008712"/>
    </source>
</evidence>
<dbReference type="GO" id="GO:0031012">
    <property type="term" value="C:extracellular matrix"/>
    <property type="evidence" value="ECO:0007669"/>
    <property type="project" value="TreeGrafter"/>
</dbReference>
<gene>
    <name evidence="5" type="ORF">EGW08_002693</name>
</gene>
<name>A0A3S1BRC4_ELYCH</name>
<dbReference type="Proteomes" id="UP000271974">
    <property type="component" value="Unassembled WGS sequence"/>
</dbReference>
<dbReference type="GO" id="GO:0030199">
    <property type="term" value="P:collagen fibril organization"/>
    <property type="evidence" value="ECO:0007669"/>
    <property type="project" value="TreeGrafter"/>
</dbReference>
<evidence type="ECO:0000256" key="4">
    <source>
        <dbReference type="ARBA" id="ARBA00023157"/>
    </source>
</evidence>
<dbReference type="AlphaFoldDB" id="A0A3S1BRC4"/>
<sequence length="160" mass="18850">MPIYSITMTRRLSFHEFSCPDGQSLFFIRSTYSSVRHDRVWDFGCMPAPNEAVSKTCQWTDYGNEFDMRLDFVSPDGWVIAGVSSYNSDTFEDRRYKFRVCQLQGFHVADCIKTDWVNDYAAYMEFMVPDGKILTGWYSIHNNIYEDRHHKMVMCNLVQN</sequence>
<dbReference type="Pfam" id="PF14704">
    <property type="entry name" value="DERM"/>
    <property type="match status" value="1"/>
</dbReference>
<keyword evidence="4" id="KW-1015">Disulfide bond</keyword>
<comment type="subcellular location">
    <subcellularLocation>
        <location evidence="1">Secreted</location>
    </subcellularLocation>
</comment>
<evidence type="ECO:0000313" key="6">
    <source>
        <dbReference type="Proteomes" id="UP000271974"/>
    </source>
</evidence>
<dbReference type="InterPro" id="IPR026645">
    <property type="entry name" value="Dermatopontin"/>
</dbReference>
<reference evidence="5 6" key="1">
    <citation type="submission" date="2019-01" db="EMBL/GenBank/DDBJ databases">
        <title>A draft genome assembly of the solar-powered sea slug Elysia chlorotica.</title>
        <authorList>
            <person name="Cai H."/>
            <person name="Li Q."/>
            <person name="Fang X."/>
            <person name="Li J."/>
            <person name="Curtis N.E."/>
            <person name="Altenburger A."/>
            <person name="Shibata T."/>
            <person name="Feng M."/>
            <person name="Maeda T."/>
            <person name="Schwartz J.A."/>
            <person name="Shigenobu S."/>
            <person name="Lundholm N."/>
            <person name="Nishiyama T."/>
            <person name="Yang H."/>
            <person name="Hasebe M."/>
            <person name="Li S."/>
            <person name="Pierce S.K."/>
            <person name="Wang J."/>
        </authorList>
    </citation>
    <scope>NUCLEOTIDE SEQUENCE [LARGE SCALE GENOMIC DNA]</scope>
    <source>
        <strain evidence="5">EC2010</strain>
        <tissue evidence="5">Whole organism of an adult</tissue>
    </source>
</reference>
<comment type="caution">
    <text evidence="5">The sequence shown here is derived from an EMBL/GenBank/DDBJ whole genome shotgun (WGS) entry which is preliminary data.</text>
</comment>
<protein>
    <submittedName>
        <fullName evidence="5">Uncharacterized protein</fullName>
    </submittedName>
</protein>
<proteinExistence type="inferred from homology"/>
<dbReference type="EMBL" id="RQTK01000052">
    <property type="protein sequence ID" value="RUS89575.1"/>
    <property type="molecule type" value="Genomic_DNA"/>
</dbReference>
<dbReference type="OrthoDB" id="5975249at2759"/>
<organism evidence="5 6">
    <name type="scientific">Elysia chlorotica</name>
    <name type="common">Eastern emerald elysia</name>
    <name type="synonym">Sea slug</name>
    <dbReference type="NCBI Taxonomy" id="188477"/>
    <lineage>
        <taxon>Eukaryota</taxon>
        <taxon>Metazoa</taxon>
        <taxon>Spiralia</taxon>
        <taxon>Lophotrochozoa</taxon>
        <taxon>Mollusca</taxon>
        <taxon>Gastropoda</taxon>
        <taxon>Heterobranchia</taxon>
        <taxon>Euthyneura</taxon>
        <taxon>Panpulmonata</taxon>
        <taxon>Sacoglossa</taxon>
        <taxon>Placobranchoidea</taxon>
        <taxon>Plakobranchidae</taxon>
        <taxon>Elysia</taxon>
    </lineage>
</organism>
<dbReference type="GO" id="GO:0005615">
    <property type="term" value="C:extracellular space"/>
    <property type="evidence" value="ECO:0007669"/>
    <property type="project" value="TreeGrafter"/>
</dbReference>
<evidence type="ECO:0000256" key="3">
    <source>
        <dbReference type="ARBA" id="ARBA00022525"/>
    </source>
</evidence>
<dbReference type="PANTHER" id="PTHR15040:SF1">
    <property type="entry name" value="DERMATOPONTIN-LIKE ISOFORM X1"/>
    <property type="match status" value="1"/>
</dbReference>
<comment type="similarity">
    <text evidence="2">Belongs to the dermatopontin family.</text>
</comment>
<accession>A0A3S1BRC4</accession>